<dbReference type="Pfam" id="PF00026">
    <property type="entry name" value="Asp"/>
    <property type="match status" value="1"/>
</dbReference>
<reference evidence="6 7" key="1">
    <citation type="submission" date="2008-07" db="EMBL/GenBank/DDBJ databases">
        <authorList>
            <person name="El-Sayed N."/>
            <person name="Caler E."/>
            <person name="Inman J."/>
            <person name="Amedeo P."/>
            <person name="Hass B."/>
            <person name="Wortman J."/>
        </authorList>
    </citation>
    <scope>NUCLEOTIDE SEQUENCE [LARGE SCALE GENOMIC DNA]</scope>
    <source>
        <strain evidence="7">ATCC 50983 / TXsc</strain>
    </source>
</reference>
<dbReference type="SUPFAM" id="SSF50630">
    <property type="entry name" value="Acid proteases"/>
    <property type="match status" value="1"/>
</dbReference>
<evidence type="ECO:0000256" key="3">
    <source>
        <dbReference type="ARBA" id="ARBA00022750"/>
    </source>
</evidence>
<keyword evidence="4" id="KW-0378">Hydrolase</keyword>
<sequence>MNLSARIIFIASVTGGILGDVLRLDVHRRLVKDARMPLLSLHVDLQADGQKMAAVVDTGSSAPLWVWKDWYEKELGVGACEKLVFKCYKCPQGCVPGKTTTIIFGGNVAATVFQHIGVVRFGSTTVRDIKFGLITGYNPPPTVYVPHPIFGLGPVRDPNYPSIMAQLVGRELIKESTFSLYLKPETLFKKGFDGELLLGGGDPKLYKGQLRYVPIVVANHFEAVLEGLQVGNGKSTSLKENVNLDTGSNYLYVPDSRMVELLKDIEEQATLKAKTQVKLTYYKPANVWEVDCVYRKFMPTLRFLFQDSAGQEVALELDYGSYIPMRSGVCYLEIMGKPQSMWILPDIMLVANYLEFQPDQERVGIARLKL</sequence>
<dbReference type="PANTHER" id="PTHR47966">
    <property type="entry name" value="BETA-SITE APP-CLEAVING ENZYME, ISOFORM A-RELATED"/>
    <property type="match status" value="1"/>
</dbReference>
<dbReference type="PROSITE" id="PS51767">
    <property type="entry name" value="PEPTIDASE_A1"/>
    <property type="match status" value="1"/>
</dbReference>
<evidence type="ECO:0000259" key="5">
    <source>
        <dbReference type="PROSITE" id="PS51767"/>
    </source>
</evidence>
<keyword evidence="3" id="KW-0064">Aspartyl protease</keyword>
<organism evidence="7">
    <name type="scientific">Perkinsus marinus (strain ATCC 50983 / TXsc)</name>
    <dbReference type="NCBI Taxonomy" id="423536"/>
    <lineage>
        <taxon>Eukaryota</taxon>
        <taxon>Sar</taxon>
        <taxon>Alveolata</taxon>
        <taxon>Perkinsozoa</taxon>
        <taxon>Perkinsea</taxon>
        <taxon>Perkinsida</taxon>
        <taxon>Perkinsidae</taxon>
        <taxon>Perkinsus</taxon>
    </lineage>
</organism>
<dbReference type="OrthoDB" id="2747330at2759"/>
<dbReference type="InterPro" id="IPR021109">
    <property type="entry name" value="Peptidase_aspartic_dom_sf"/>
</dbReference>
<dbReference type="InterPro" id="IPR034164">
    <property type="entry name" value="Pepsin-like_dom"/>
</dbReference>
<keyword evidence="7" id="KW-1185">Reference proteome</keyword>
<evidence type="ECO:0000256" key="4">
    <source>
        <dbReference type="ARBA" id="ARBA00022801"/>
    </source>
</evidence>
<dbReference type="PANTHER" id="PTHR47966:SF51">
    <property type="entry name" value="BETA-SITE APP-CLEAVING ENZYME, ISOFORM A-RELATED"/>
    <property type="match status" value="1"/>
</dbReference>
<dbReference type="GO" id="GO:0006508">
    <property type="term" value="P:proteolysis"/>
    <property type="evidence" value="ECO:0007669"/>
    <property type="project" value="UniProtKB-KW"/>
</dbReference>
<gene>
    <name evidence="6" type="ORF">Pmar_PMAR018916</name>
</gene>
<dbReference type="Proteomes" id="UP000007800">
    <property type="component" value="Unassembled WGS sequence"/>
</dbReference>
<protein>
    <submittedName>
        <fullName evidence="6">Gastricsin, putative</fullName>
    </submittedName>
</protein>
<dbReference type="EMBL" id="GG686216">
    <property type="protein sequence ID" value="EEQ98822.1"/>
    <property type="molecule type" value="Genomic_DNA"/>
</dbReference>
<evidence type="ECO:0000313" key="7">
    <source>
        <dbReference type="Proteomes" id="UP000007800"/>
    </source>
</evidence>
<dbReference type="Gene3D" id="2.40.70.10">
    <property type="entry name" value="Acid Proteases"/>
    <property type="match status" value="2"/>
</dbReference>
<dbReference type="InParanoid" id="C5LWR9"/>
<dbReference type="InterPro" id="IPR033121">
    <property type="entry name" value="PEPTIDASE_A1"/>
</dbReference>
<dbReference type="PRINTS" id="PR00792">
    <property type="entry name" value="PEPSIN"/>
</dbReference>
<dbReference type="AlphaFoldDB" id="C5LWR9"/>
<dbReference type="GO" id="GO:0004190">
    <property type="term" value="F:aspartic-type endopeptidase activity"/>
    <property type="evidence" value="ECO:0007669"/>
    <property type="project" value="UniProtKB-KW"/>
</dbReference>
<dbReference type="GeneID" id="9062954"/>
<dbReference type="CDD" id="cd05471">
    <property type="entry name" value="pepsin_like"/>
    <property type="match status" value="1"/>
</dbReference>
<keyword evidence="2" id="KW-0645">Protease</keyword>
<evidence type="ECO:0000256" key="2">
    <source>
        <dbReference type="ARBA" id="ARBA00022670"/>
    </source>
</evidence>
<dbReference type="InterPro" id="IPR001461">
    <property type="entry name" value="Aspartic_peptidase_A1"/>
</dbReference>
<proteinExistence type="inferred from homology"/>
<evidence type="ECO:0000256" key="1">
    <source>
        <dbReference type="ARBA" id="ARBA00007447"/>
    </source>
</evidence>
<name>C5LWR9_PERM5</name>
<feature type="domain" description="Peptidase A1" evidence="5">
    <location>
        <begin position="39"/>
        <end position="366"/>
    </location>
</feature>
<dbReference type="RefSeq" id="XP_002766105.1">
    <property type="nucleotide sequence ID" value="XM_002766059.1"/>
</dbReference>
<evidence type="ECO:0000313" key="6">
    <source>
        <dbReference type="EMBL" id="EEQ98822.1"/>
    </source>
</evidence>
<accession>C5LWR9</accession>
<comment type="similarity">
    <text evidence="1">Belongs to the peptidase A1 family.</text>
</comment>